<sequence length="657" mass="73129">MLDVLSDTGKRAMFQAALSAKYGLAGESPIPKKLAIEEVFDGEIIYNVDGQLYQMTYEMGESDGPTFGEPKKVLSTRIYRTMEALSFENRRSILDAALGTALNLGPDEWVFIEDMTETDIVYNRGRQAFRAPYVIAEDGSVTIGEPVKVTRQVIFTPMEALQTAYSELIQEAGKRNASMDVARVKKIMEMCQEILSSEAEPDEAKTQEAIKEAATVLVWLREQAATKTEDGVEFPAAAFAYVPDAEEPEGWRLRLWENLEKKVTKAQLGHAAAYLSPGGLRGQKVAIVAESLPAVKRLIRAEFRNLGVEEEDTPRWVKEAMTRETVTSFVPLTEATFDKGRATVIVIKPGFNADQSRYYPADMLKRDFKVFEGQKMYADHPTESEDKERPERSIRDWVATLSNVAVDEAGVVTGIAEIVEPWLMQKLASLREKKMLSEMGISINAIGKATKSTIENKETLVIEELTGARSVDFVTEPGAGGAVTFYESDRKRDIDLVELATLKERRPDLIKAVEANIREAVSKEVKKAMESEARITELEGQITTLTSERDELKEAKEQALKEKAKAEAQATIKEAVDKAELPDKAKARLVEQFKDSDNAEGITEAIDSMKSFIADLSETSKVKGLGQTNEDSDKDTKAFRESLKRSNPDWSDEQLEA</sequence>
<feature type="coiled-coil region" evidence="1">
    <location>
        <begin position="528"/>
        <end position="569"/>
    </location>
</feature>
<protein>
    <submittedName>
        <fullName evidence="3">Uncharacterized protein</fullName>
    </submittedName>
</protein>
<proteinExistence type="predicted"/>
<dbReference type="AlphaFoldDB" id="A0A0F9FTZ7"/>
<reference evidence="3" key="1">
    <citation type="journal article" date="2015" name="Nature">
        <title>Complex archaea that bridge the gap between prokaryotes and eukaryotes.</title>
        <authorList>
            <person name="Spang A."/>
            <person name="Saw J.H."/>
            <person name="Jorgensen S.L."/>
            <person name="Zaremba-Niedzwiedzka K."/>
            <person name="Martijn J."/>
            <person name="Lind A.E."/>
            <person name="van Eijk R."/>
            <person name="Schleper C."/>
            <person name="Guy L."/>
            <person name="Ettema T.J."/>
        </authorList>
    </citation>
    <scope>NUCLEOTIDE SEQUENCE</scope>
</reference>
<accession>A0A0F9FTZ7</accession>
<feature type="non-terminal residue" evidence="3">
    <location>
        <position position="657"/>
    </location>
</feature>
<name>A0A0F9FTZ7_9ZZZZ</name>
<evidence type="ECO:0000256" key="1">
    <source>
        <dbReference type="SAM" id="Coils"/>
    </source>
</evidence>
<gene>
    <name evidence="3" type="ORF">LCGC14_1909670</name>
</gene>
<feature type="region of interest" description="Disordered" evidence="2">
    <location>
        <begin position="619"/>
        <end position="657"/>
    </location>
</feature>
<evidence type="ECO:0000313" key="3">
    <source>
        <dbReference type="EMBL" id="KKL89939.1"/>
    </source>
</evidence>
<feature type="compositionally biased region" description="Basic and acidic residues" evidence="2">
    <location>
        <begin position="634"/>
        <end position="647"/>
    </location>
</feature>
<comment type="caution">
    <text evidence="3">The sequence shown here is derived from an EMBL/GenBank/DDBJ whole genome shotgun (WGS) entry which is preliminary data.</text>
</comment>
<dbReference type="EMBL" id="LAZR01020149">
    <property type="protein sequence ID" value="KKL89939.1"/>
    <property type="molecule type" value="Genomic_DNA"/>
</dbReference>
<evidence type="ECO:0000256" key="2">
    <source>
        <dbReference type="SAM" id="MobiDB-lite"/>
    </source>
</evidence>
<keyword evidence="1" id="KW-0175">Coiled coil</keyword>
<organism evidence="3">
    <name type="scientific">marine sediment metagenome</name>
    <dbReference type="NCBI Taxonomy" id="412755"/>
    <lineage>
        <taxon>unclassified sequences</taxon>
        <taxon>metagenomes</taxon>
        <taxon>ecological metagenomes</taxon>
    </lineage>
</organism>